<evidence type="ECO:0000313" key="5">
    <source>
        <dbReference type="Proteomes" id="UP000619265"/>
    </source>
</evidence>
<reference evidence="4" key="2">
    <citation type="submission" date="2020-03" db="EMBL/GenBank/DDBJ databases">
        <title>Walnut 2.0.</title>
        <authorList>
            <person name="Marrano A."/>
            <person name="Britton M."/>
            <person name="Zimin A.V."/>
            <person name="Zaini P.A."/>
            <person name="Workman R."/>
            <person name="Puiu D."/>
            <person name="Bianco L."/>
            <person name="Allen B.J."/>
            <person name="Troggio M."/>
            <person name="Leslie C.A."/>
            <person name="Timp W."/>
            <person name="Dendekar A."/>
            <person name="Salzberg S.L."/>
            <person name="Neale D.B."/>
        </authorList>
    </citation>
    <scope>NUCLEOTIDE SEQUENCE</scope>
    <source>
        <tissue evidence="4">Leaves</tissue>
    </source>
</reference>
<accession>A0A833UCJ1</accession>
<name>A0A833UCJ1_JUGRE</name>
<evidence type="ECO:0008006" key="6">
    <source>
        <dbReference type="Google" id="ProtNLM"/>
    </source>
</evidence>
<sequence>MTLTIHHRAGLMSFQRLVDKMKRDYPENVSLIHVNANNHTDENSEWIFPVAKDNYEKMIELQPTLEESSPSDINIFTQVLGSKSGLGTDPPHQGPERQHLEGHSYNSSDNLLGKLQQISSVLAACKAPGGGNELKTTISILNKLSSCSWAEKAVLVIAAFALDYRDFGGLAQLHDSLDHLAESVGITHRVPAMSKRPDLKKCQKVIEVRKLIESTLEVIRTIAVLELTSELAEKDKTLELSPLSEKMNRTRNIKETQEEEFEQQRVEVDKYWKTTELPETPTKIVEAFKAMVGSCIIHGSTKKLLSIDVLKNKNVLLFISDVMDISVEEISILKPIFCGIRDKDEPYKIVWIPIVEHWTDDMQAKFDMLQSKMPWYILQGFPPTVADIQIMKNEYCSLKNKPIVVVINPQGEVVHPNALRMIRLFGMKAFPFTAEAEKAIMPEGLRLQLKGYNSMGISGPRQVDRNYTFNYGFSVSSSLRERFTTEFNKVRDYINSNGLNIVIEDKFIEQKLVNAKQLDPNELLRSFKSNSGWVVLCKGTRGDIVVGDDGTTILKVLENFDYWKNSVNEYGFDECFKDCYEKLKAGRLPGNGHLNR</sequence>
<evidence type="ECO:0000259" key="3">
    <source>
        <dbReference type="Pfam" id="PF14577"/>
    </source>
</evidence>
<dbReference type="Proteomes" id="UP000619265">
    <property type="component" value="Unassembled WGS sequence"/>
</dbReference>
<feature type="domain" description="Sieve element occlusion C-terminal" evidence="3">
    <location>
        <begin position="523"/>
        <end position="584"/>
    </location>
</feature>
<evidence type="ECO:0000313" key="4">
    <source>
        <dbReference type="EMBL" id="KAF5458854.1"/>
    </source>
</evidence>
<dbReference type="InterPro" id="IPR027942">
    <property type="entry name" value="SEO_N"/>
</dbReference>
<organism evidence="4 5">
    <name type="scientific">Juglans regia</name>
    <name type="common">English walnut</name>
    <dbReference type="NCBI Taxonomy" id="51240"/>
    <lineage>
        <taxon>Eukaryota</taxon>
        <taxon>Viridiplantae</taxon>
        <taxon>Streptophyta</taxon>
        <taxon>Embryophyta</taxon>
        <taxon>Tracheophyta</taxon>
        <taxon>Spermatophyta</taxon>
        <taxon>Magnoliopsida</taxon>
        <taxon>eudicotyledons</taxon>
        <taxon>Gunneridae</taxon>
        <taxon>Pentapetalae</taxon>
        <taxon>rosids</taxon>
        <taxon>fabids</taxon>
        <taxon>Fagales</taxon>
        <taxon>Juglandaceae</taxon>
        <taxon>Juglans</taxon>
    </lineage>
</organism>
<dbReference type="PANTHER" id="PTHR33232:SF18">
    <property type="entry name" value="PROTEIN SIEVE ELEMENT OCCLUSION B-LIKE"/>
    <property type="match status" value="1"/>
</dbReference>
<evidence type="ECO:0000256" key="1">
    <source>
        <dbReference type="SAM" id="MobiDB-lite"/>
    </source>
</evidence>
<evidence type="ECO:0000259" key="2">
    <source>
        <dbReference type="Pfam" id="PF14576"/>
    </source>
</evidence>
<feature type="region of interest" description="Disordered" evidence="1">
    <location>
        <begin position="84"/>
        <end position="106"/>
    </location>
</feature>
<dbReference type="InterPro" id="IPR027944">
    <property type="entry name" value="SEO_C"/>
</dbReference>
<dbReference type="EMBL" id="LIHL02000010">
    <property type="protein sequence ID" value="KAF5458854.1"/>
    <property type="molecule type" value="Genomic_DNA"/>
</dbReference>
<dbReference type="Gramene" id="Jr10_19140_p1">
    <property type="protein sequence ID" value="cds.Jr10_19140_p1"/>
    <property type="gene ID" value="Jr10_19140"/>
</dbReference>
<dbReference type="PANTHER" id="PTHR33232">
    <property type="entry name" value="PROTEIN SIEVE ELEMENT OCCLUSION B-LIKE"/>
    <property type="match status" value="1"/>
</dbReference>
<gene>
    <name evidence="4" type="ORF">F2P56_022854</name>
</gene>
<dbReference type="AlphaFoldDB" id="A0A833UCJ1"/>
<proteinExistence type="predicted"/>
<comment type="caution">
    <text evidence="4">The sequence shown here is derived from an EMBL/GenBank/DDBJ whole genome shotgun (WGS) entry which is preliminary data.</text>
</comment>
<dbReference type="Pfam" id="PF14576">
    <property type="entry name" value="SEO_N"/>
    <property type="match status" value="1"/>
</dbReference>
<dbReference type="Pfam" id="PF14577">
    <property type="entry name" value="SEO_C"/>
    <property type="match status" value="1"/>
</dbReference>
<feature type="domain" description="Sieve element occlusion N-terminal" evidence="2">
    <location>
        <begin position="105"/>
        <end position="247"/>
    </location>
</feature>
<protein>
    <recommendedName>
        <fullName evidence="6">Protein SIEVE ELEMENT OCCLUSION B-like</fullName>
    </recommendedName>
</protein>
<reference evidence="4" key="1">
    <citation type="submission" date="2015-10" db="EMBL/GenBank/DDBJ databases">
        <authorList>
            <person name="Martinez-Garcia P.J."/>
            <person name="Crepeau M.W."/>
            <person name="Puiu D."/>
            <person name="Gonzalez-Ibeas D."/>
            <person name="Whalen J."/>
            <person name="Stevens K."/>
            <person name="Paul R."/>
            <person name="Butterfield T."/>
            <person name="Britton M."/>
            <person name="Reagan R."/>
            <person name="Chakraborty S."/>
            <person name="Walawage S.L."/>
            <person name="Vasquez-Gross H.A."/>
            <person name="Cardeno C."/>
            <person name="Famula R."/>
            <person name="Pratt K."/>
            <person name="Kuruganti S."/>
            <person name="Aradhya M.K."/>
            <person name="Leslie C.A."/>
            <person name="Dandekar A.M."/>
            <person name="Salzberg S.L."/>
            <person name="Wegrzyn J.L."/>
            <person name="Langley C.H."/>
            <person name="Neale D.B."/>
        </authorList>
    </citation>
    <scope>NUCLEOTIDE SEQUENCE</scope>
    <source>
        <tissue evidence="4">Leaves</tissue>
    </source>
</reference>
<dbReference type="InterPro" id="IPR039299">
    <property type="entry name" value="SEOA"/>
</dbReference>
<dbReference type="GO" id="GO:0010088">
    <property type="term" value="P:phloem development"/>
    <property type="evidence" value="ECO:0007669"/>
    <property type="project" value="InterPro"/>
</dbReference>